<dbReference type="EMBL" id="JTDO01000005">
    <property type="protein sequence ID" value="KLT73115.1"/>
    <property type="molecule type" value="Genomic_DNA"/>
</dbReference>
<comment type="caution">
    <text evidence="2">The sequence shown here is derived from an EMBL/GenBank/DDBJ whole genome shotgun (WGS) entry which is preliminary data.</text>
</comment>
<dbReference type="AlphaFoldDB" id="A0A0J0YSI7"/>
<protein>
    <submittedName>
        <fullName evidence="2">Uncharacterized protein</fullName>
    </submittedName>
</protein>
<evidence type="ECO:0000313" key="2">
    <source>
        <dbReference type="EMBL" id="KLT73115.1"/>
    </source>
</evidence>
<dbReference type="Pfam" id="PF13332">
    <property type="entry name" value="Fil_haemagg_2"/>
    <property type="match status" value="1"/>
</dbReference>
<gene>
    <name evidence="2" type="ORF">PL75_04180</name>
</gene>
<keyword evidence="3" id="KW-1185">Reference proteome</keyword>
<name>A0A0J0YSI7_9NEIS</name>
<evidence type="ECO:0000313" key="3">
    <source>
        <dbReference type="Proteomes" id="UP000036027"/>
    </source>
</evidence>
<organism evidence="2 3">
    <name type="scientific">Neisseria arctica</name>
    <dbReference type="NCBI Taxonomy" id="1470200"/>
    <lineage>
        <taxon>Bacteria</taxon>
        <taxon>Pseudomonadati</taxon>
        <taxon>Pseudomonadota</taxon>
        <taxon>Betaproteobacteria</taxon>
        <taxon>Neisseriales</taxon>
        <taxon>Neisseriaceae</taxon>
        <taxon>Neisseria</taxon>
    </lineage>
</organism>
<dbReference type="InterPro" id="IPR025157">
    <property type="entry name" value="Hemagglutinin_rpt"/>
</dbReference>
<dbReference type="Proteomes" id="UP000036027">
    <property type="component" value="Unassembled WGS sequence"/>
</dbReference>
<sequence>MADVSATKDINIRAQSIDVLADSNYGSNQQSERDVKIGSFAKVSSPLIDLLNAVEGAAESKADGRTRALQGMAAAAQGYQAYNAVSGKGVIAKVEAGVGFKTANSSQNQSYAQSQANSLTAGGNLNLQATEGDIRLHHTNAGAGDTIALDAAQNIRLESGQSRQHPRPLCRSRYRAAVRPR</sequence>
<proteinExistence type="predicted"/>
<feature type="region of interest" description="Disordered" evidence="1">
    <location>
        <begin position="157"/>
        <end position="181"/>
    </location>
</feature>
<evidence type="ECO:0000256" key="1">
    <source>
        <dbReference type="SAM" id="MobiDB-lite"/>
    </source>
</evidence>
<feature type="compositionally biased region" description="Basic residues" evidence="1">
    <location>
        <begin position="164"/>
        <end position="181"/>
    </location>
</feature>
<accession>A0A0J0YSI7</accession>
<reference evidence="2 3" key="1">
    <citation type="submission" date="2014-11" db="EMBL/GenBank/DDBJ databases">
        <title>Genome of a novel goose pathogen.</title>
        <authorList>
            <person name="Hansen C.M."/>
            <person name="Hueffer K."/>
            <person name="Choi S.C."/>
        </authorList>
    </citation>
    <scope>NUCLEOTIDE SEQUENCE [LARGE SCALE GENOMIC DNA]</scope>
    <source>
        <strain evidence="2 3">KH1503</strain>
    </source>
</reference>
<dbReference type="RefSeq" id="WP_047760666.1">
    <property type="nucleotide sequence ID" value="NZ_CP091510.1"/>
</dbReference>
<dbReference type="GO" id="GO:0003824">
    <property type="term" value="F:catalytic activity"/>
    <property type="evidence" value="ECO:0007669"/>
    <property type="project" value="UniProtKB-ARBA"/>
</dbReference>
<dbReference type="STRING" id="1470200.PL75_04180"/>
<dbReference type="PATRIC" id="fig|1470200.3.peg.1981"/>